<accession>A0ABD6C2L7</accession>
<dbReference type="SUPFAM" id="SSF52467">
    <property type="entry name" value="DHS-like NAD/FAD-binding domain"/>
    <property type="match status" value="1"/>
</dbReference>
<protein>
    <submittedName>
        <fullName evidence="8">Thiamine pyrophosphate-requiring protein</fullName>
    </submittedName>
</protein>
<dbReference type="InterPro" id="IPR029035">
    <property type="entry name" value="DHS-like_NAD/FAD-binding_dom"/>
</dbReference>
<dbReference type="Proteomes" id="UP001597185">
    <property type="component" value="Unassembled WGS sequence"/>
</dbReference>
<dbReference type="Gene3D" id="3.40.50.970">
    <property type="match status" value="2"/>
</dbReference>
<dbReference type="Pfam" id="PF00205">
    <property type="entry name" value="TPP_enzyme_M"/>
    <property type="match status" value="1"/>
</dbReference>
<comment type="similarity">
    <text evidence="2 4">Belongs to the TPP enzyme family.</text>
</comment>
<feature type="domain" description="Thiamine pyrophosphate enzyme N-terminal TPP-binding" evidence="7">
    <location>
        <begin position="45"/>
        <end position="150"/>
    </location>
</feature>
<feature type="domain" description="Thiamine pyrophosphate enzyme central" evidence="5">
    <location>
        <begin position="233"/>
        <end position="362"/>
    </location>
</feature>
<dbReference type="InterPro" id="IPR000399">
    <property type="entry name" value="TPP-bd_CS"/>
</dbReference>
<dbReference type="InterPro" id="IPR045229">
    <property type="entry name" value="TPP_enz"/>
</dbReference>
<name>A0ABD6C2L7_9EURY</name>
<proteinExistence type="inferred from homology"/>
<feature type="domain" description="Thiamine pyrophosphate enzyme TPP-binding" evidence="6">
    <location>
        <begin position="430"/>
        <end position="566"/>
    </location>
</feature>
<evidence type="ECO:0000256" key="3">
    <source>
        <dbReference type="ARBA" id="ARBA00023052"/>
    </source>
</evidence>
<gene>
    <name evidence="8" type="ORF">ACFR9T_13900</name>
</gene>
<dbReference type="RefSeq" id="WP_256418017.1">
    <property type="nucleotide sequence ID" value="NZ_JANHDL010000003.1"/>
</dbReference>
<evidence type="ECO:0000313" key="9">
    <source>
        <dbReference type="Proteomes" id="UP001597185"/>
    </source>
</evidence>
<dbReference type="SUPFAM" id="SSF52518">
    <property type="entry name" value="Thiamin diphosphate-binding fold (THDP-binding)"/>
    <property type="match status" value="2"/>
</dbReference>
<dbReference type="PROSITE" id="PS00187">
    <property type="entry name" value="TPP_ENZYMES"/>
    <property type="match status" value="1"/>
</dbReference>
<comment type="cofactor">
    <cofactor evidence="1">
        <name>thiamine diphosphate</name>
        <dbReference type="ChEBI" id="CHEBI:58937"/>
    </cofactor>
</comment>
<dbReference type="Pfam" id="PF02775">
    <property type="entry name" value="TPP_enzyme_C"/>
    <property type="match status" value="1"/>
</dbReference>
<dbReference type="InterPro" id="IPR029061">
    <property type="entry name" value="THDP-binding"/>
</dbReference>
<evidence type="ECO:0000259" key="6">
    <source>
        <dbReference type="Pfam" id="PF02775"/>
    </source>
</evidence>
<dbReference type="InterPro" id="IPR012001">
    <property type="entry name" value="Thiamin_PyroP_enz_TPP-bd_dom"/>
</dbReference>
<evidence type="ECO:0000259" key="5">
    <source>
        <dbReference type="Pfam" id="PF00205"/>
    </source>
</evidence>
<comment type="caution">
    <text evidence="8">The sequence shown here is derived from an EMBL/GenBank/DDBJ whole genome shotgun (WGS) entry which is preliminary data.</text>
</comment>
<dbReference type="InterPro" id="IPR012000">
    <property type="entry name" value="Thiamin_PyroP_enz_cen_dom"/>
</dbReference>
<dbReference type="InterPro" id="IPR011766">
    <property type="entry name" value="TPP_enzyme_TPP-bd"/>
</dbReference>
<keyword evidence="9" id="KW-1185">Reference proteome</keyword>
<dbReference type="NCBIfam" id="NF004807">
    <property type="entry name" value="PRK06154.1"/>
    <property type="match status" value="1"/>
</dbReference>
<organism evidence="8 9">
    <name type="scientific">Halorubrum laminariae</name>
    <dbReference type="NCBI Taxonomy" id="1433523"/>
    <lineage>
        <taxon>Archaea</taxon>
        <taxon>Methanobacteriati</taxon>
        <taxon>Methanobacteriota</taxon>
        <taxon>Stenosarchaea group</taxon>
        <taxon>Halobacteria</taxon>
        <taxon>Halobacteriales</taxon>
        <taxon>Haloferacaceae</taxon>
        <taxon>Halorubrum</taxon>
    </lineage>
</organism>
<dbReference type="Pfam" id="PF02776">
    <property type="entry name" value="TPP_enzyme_N"/>
    <property type="match status" value="1"/>
</dbReference>
<dbReference type="Gene3D" id="3.40.50.1220">
    <property type="entry name" value="TPP-binding domain"/>
    <property type="match status" value="1"/>
</dbReference>
<evidence type="ECO:0000256" key="1">
    <source>
        <dbReference type="ARBA" id="ARBA00001964"/>
    </source>
</evidence>
<reference evidence="8 9" key="1">
    <citation type="journal article" date="2019" name="Int. J. Syst. Evol. Microbiol.">
        <title>The Global Catalogue of Microorganisms (GCM) 10K type strain sequencing project: providing services to taxonomists for standard genome sequencing and annotation.</title>
        <authorList>
            <consortium name="The Broad Institute Genomics Platform"/>
            <consortium name="The Broad Institute Genome Sequencing Center for Infectious Disease"/>
            <person name="Wu L."/>
            <person name="Ma J."/>
        </authorList>
    </citation>
    <scope>NUCLEOTIDE SEQUENCE [LARGE SCALE GENOMIC DNA]</scope>
    <source>
        <strain evidence="8 9">CGMCC 1.12689</strain>
    </source>
</reference>
<dbReference type="PANTHER" id="PTHR18968">
    <property type="entry name" value="THIAMINE PYROPHOSPHATE ENZYMES"/>
    <property type="match status" value="1"/>
</dbReference>
<evidence type="ECO:0000256" key="2">
    <source>
        <dbReference type="ARBA" id="ARBA00007812"/>
    </source>
</evidence>
<dbReference type="GO" id="GO:0019752">
    <property type="term" value="P:carboxylic acid metabolic process"/>
    <property type="evidence" value="ECO:0007669"/>
    <property type="project" value="UniProtKB-ARBA"/>
</dbReference>
<evidence type="ECO:0000313" key="8">
    <source>
        <dbReference type="EMBL" id="MFD1571662.1"/>
    </source>
</evidence>
<sequence length="580" mass="62837">MGYQSFGSRQTCVILGTTHRRNGHDRYFYILPCRSSEYPQERLVMNVTEAIAHALKEEGVEYVFGFPSNPLFDTGAAEEAGLRTIITRQERTAVHMADAIGRLTSGDEVVAFACQHGPGTENSIGGVAQAYGESAPLVAIPAGYDRAKTDVDPKFNSLVTYQSVSKTCEQLTDPDAIGETFRRAFSAARNGRPRPAVVEVPKDVFWEDAPEDFEYIPSTANRAGVDPESVPPVADALVDAENPVIFAGQGVHYAKAWDELKELAETLEAPVATSLNGKSAFPESHPLSLGAGSKSEPGQLAHFLDECDVLFGVGCSFTETAYGITVPEGKRVIHSTLDPTDIDKDVDSELALVGDAQVVLDAVVDAVEERVDDDRGRFDDVADEIASVKADWLDEWEGKLTSDETPINPYRVIHEITNVVDESETIITADAGNPRDFLAPFYETDEPLSYIGWGKTTQLGYGLGLAIGAKVQFPEKLCINIMGDGAIGMTGLDFETAAREDAPILTIHLNNYEMASYDTPFSGDFADVGKALGGYGERVEDPEEVAPALERAIEKTEEGTPALLEIITAKETELSRPDLE</sequence>
<dbReference type="GO" id="GO:0006520">
    <property type="term" value="P:amino acid metabolic process"/>
    <property type="evidence" value="ECO:0007669"/>
    <property type="project" value="UniProtKB-ARBA"/>
</dbReference>
<keyword evidence="3 4" id="KW-0786">Thiamine pyrophosphate</keyword>
<evidence type="ECO:0000259" key="7">
    <source>
        <dbReference type="Pfam" id="PF02776"/>
    </source>
</evidence>
<dbReference type="GO" id="GO:0044272">
    <property type="term" value="P:sulfur compound biosynthetic process"/>
    <property type="evidence" value="ECO:0007669"/>
    <property type="project" value="UniProtKB-ARBA"/>
</dbReference>
<dbReference type="AlphaFoldDB" id="A0ABD6C2L7"/>
<dbReference type="PANTHER" id="PTHR18968:SF13">
    <property type="entry name" value="ACETOLACTATE SYNTHASE CATALYTIC SUBUNIT, MITOCHONDRIAL"/>
    <property type="match status" value="1"/>
</dbReference>
<dbReference type="EMBL" id="JBHUDB010000011">
    <property type="protein sequence ID" value="MFD1571662.1"/>
    <property type="molecule type" value="Genomic_DNA"/>
</dbReference>
<dbReference type="CDD" id="cd07035">
    <property type="entry name" value="TPP_PYR_POX_like"/>
    <property type="match status" value="1"/>
</dbReference>
<evidence type="ECO:0000256" key="4">
    <source>
        <dbReference type="RuleBase" id="RU362132"/>
    </source>
</evidence>